<dbReference type="eggNOG" id="ENOG502S20X">
    <property type="taxonomic scope" value="Eukaryota"/>
</dbReference>
<keyword evidence="2" id="KW-1185">Reference proteome</keyword>
<dbReference type="RefSeq" id="XP_005178717.1">
    <property type="nucleotide sequence ID" value="XM_005178660.3"/>
</dbReference>
<protein>
    <submittedName>
        <fullName evidence="3">Uncharacterized protein LOC101901240 isoform X1</fullName>
    </submittedName>
</protein>
<dbReference type="Proteomes" id="UP001652621">
    <property type="component" value="Unplaced"/>
</dbReference>
<evidence type="ECO:0000313" key="3">
    <source>
        <dbReference type="RefSeq" id="XP_005178717.1"/>
    </source>
</evidence>
<dbReference type="GeneID" id="101901240"/>
<dbReference type="GO" id="GO:0008080">
    <property type="term" value="F:N-acetyltransferase activity"/>
    <property type="evidence" value="ECO:0007669"/>
    <property type="project" value="TreeGrafter"/>
</dbReference>
<dbReference type="EnsemblMetazoa" id="MDOA006891-RA">
    <property type="protein sequence ID" value="MDOA006891-PA"/>
    <property type="gene ID" value="MDOA006891"/>
</dbReference>
<organism evidence="1">
    <name type="scientific">Musca domestica</name>
    <name type="common">House fly</name>
    <dbReference type="NCBI Taxonomy" id="7370"/>
    <lineage>
        <taxon>Eukaryota</taxon>
        <taxon>Metazoa</taxon>
        <taxon>Ecdysozoa</taxon>
        <taxon>Arthropoda</taxon>
        <taxon>Hexapoda</taxon>
        <taxon>Insecta</taxon>
        <taxon>Pterygota</taxon>
        <taxon>Neoptera</taxon>
        <taxon>Endopterygota</taxon>
        <taxon>Diptera</taxon>
        <taxon>Brachycera</taxon>
        <taxon>Muscomorpha</taxon>
        <taxon>Muscoidea</taxon>
        <taxon>Muscidae</taxon>
        <taxon>Musca</taxon>
    </lineage>
</organism>
<name>A0A1I8MNP5_MUSDO</name>
<reference evidence="3" key="2">
    <citation type="submission" date="2025-04" db="UniProtKB">
        <authorList>
            <consortium name="RefSeq"/>
        </authorList>
    </citation>
    <scope>IDENTIFICATION</scope>
    <source>
        <strain evidence="3">Aabys</strain>
    </source>
</reference>
<dbReference type="VEuPathDB" id="VectorBase:MDOA006891"/>
<dbReference type="KEGG" id="mde:101901240"/>
<sequence>MQATNGRLWSTICNGLIEIRSLTEDKLEEALDVLDGSFFLYESVSIGSEINLPENVQARQELRELSRLTAQDGVSLVAIEKASGKPVSVAFNKIQFIPENGDDVFFLKFRKEKAHSPQAQSLMDFMIDVDAEYDVFDKFNFKCTCELMFLATLPEWGCKGIGKALTQHTIDLTRELKNGKGLEFIHPSLRHRRPEAVTVLWTSNYSQKVGKAVGFKSMNSVPYTKFHFNGKSFSERIGPIHKDCAHAVYLF</sequence>
<dbReference type="SUPFAM" id="SSF55729">
    <property type="entry name" value="Acyl-CoA N-acyltransferases (Nat)"/>
    <property type="match status" value="1"/>
</dbReference>
<evidence type="ECO:0000313" key="2">
    <source>
        <dbReference type="Proteomes" id="UP001652621"/>
    </source>
</evidence>
<dbReference type="OrthoDB" id="8191594at2759"/>
<dbReference type="PANTHER" id="PTHR20905:SF28">
    <property type="entry name" value="GH28833P-RELATED"/>
    <property type="match status" value="1"/>
</dbReference>
<dbReference type="CDD" id="cd04301">
    <property type="entry name" value="NAT_SF"/>
    <property type="match status" value="1"/>
</dbReference>
<accession>A0A1I8MNP5</accession>
<dbReference type="PANTHER" id="PTHR20905">
    <property type="entry name" value="N-ACETYLTRANSFERASE-RELATED"/>
    <property type="match status" value="1"/>
</dbReference>
<dbReference type="AlphaFoldDB" id="A0A1I8MNP5"/>
<dbReference type="Gene3D" id="3.40.630.30">
    <property type="match status" value="1"/>
</dbReference>
<gene>
    <name evidence="1" type="primary">101901240</name>
    <name evidence="3" type="synonym">LOC101901240</name>
</gene>
<dbReference type="InterPro" id="IPR016181">
    <property type="entry name" value="Acyl_CoA_acyltransferase"/>
</dbReference>
<proteinExistence type="predicted"/>
<reference evidence="1" key="1">
    <citation type="submission" date="2020-05" db="UniProtKB">
        <authorList>
            <consortium name="EnsemblMetazoa"/>
        </authorList>
    </citation>
    <scope>IDENTIFICATION</scope>
    <source>
        <strain evidence="1">Aabys</strain>
    </source>
</reference>
<evidence type="ECO:0000313" key="1">
    <source>
        <dbReference type="EnsemblMetazoa" id="MDOA006891-PA"/>
    </source>
</evidence>
<dbReference type="VEuPathDB" id="VectorBase:MDOMA2_001888"/>